<evidence type="ECO:0000313" key="4">
    <source>
        <dbReference type="EMBL" id="PWV21148.1"/>
    </source>
</evidence>
<dbReference type="Proteomes" id="UP000246078">
    <property type="component" value="Unassembled WGS sequence"/>
</dbReference>
<name>A0A2V2XJZ1_TRYCR</name>
<dbReference type="PANTHER" id="PTHR46093:SF18">
    <property type="entry name" value="FIBRONECTIN TYPE-III DOMAIN-CONTAINING PROTEIN"/>
    <property type="match status" value="1"/>
</dbReference>
<keyword evidence="1" id="KW-0880">Kelch repeat</keyword>
<dbReference type="VEuPathDB" id="TriTrypDB:TCSYLVIO_006793"/>
<dbReference type="VEuPathDB" id="TriTrypDB:TcYC6_0040340"/>
<dbReference type="VEuPathDB" id="TriTrypDB:TcG_05172"/>
<comment type="caution">
    <text evidence="4">The sequence shown here is derived from an EMBL/GenBank/DDBJ whole genome shotgun (WGS) entry which is preliminary data.</text>
</comment>
<feature type="compositionally biased region" description="Basic and acidic residues" evidence="3">
    <location>
        <begin position="117"/>
        <end position="136"/>
    </location>
</feature>
<keyword evidence="2" id="KW-0677">Repeat</keyword>
<dbReference type="VEuPathDB" id="TriTrypDB:Tc_MARK_5553"/>
<dbReference type="VEuPathDB" id="TriTrypDB:C4B63_1g44"/>
<dbReference type="VEuPathDB" id="TriTrypDB:TcCL_NonESM03284"/>
<dbReference type="VEuPathDB" id="TriTrypDB:TCDM_05737"/>
<dbReference type="VEuPathDB" id="TriTrypDB:TcBrA4_0050920"/>
<feature type="region of interest" description="Disordered" evidence="3">
    <location>
        <begin position="201"/>
        <end position="221"/>
    </location>
</feature>
<evidence type="ECO:0000256" key="2">
    <source>
        <dbReference type="ARBA" id="ARBA00022737"/>
    </source>
</evidence>
<dbReference type="Pfam" id="PF24681">
    <property type="entry name" value="Kelch_KLHDC2_KLHL20_DRC7"/>
    <property type="match status" value="1"/>
</dbReference>
<organism evidence="4 5">
    <name type="scientific">Trypanosoma cruzi</name>
    <dbReference type="NCBI Taxonomy" id="5693"/>
    <lineage>
        <taxon>Eukaryota</taxon>
        <taxon>Discoba</taxon>
        <taxon>Euglenozoa</taxon>
        <taxon>Kinetoplastea</taxon>
        <taxon>Metakinetoplastina</taxon>
        <taxon>Trypanosomatida</taxon>
        <taxon>Trypanosomatidae</taxon>
        <taxon>Trypanosoma</taxon>
        <taxon>Schizotrypanum</taxon>
    </lineage>
</organism>
<feature type="region of interest" description="Disordered" evidence="3">
    <location>
        <begin position="96"/>
        <end position="141"/>
    </location>
</feature>
<dbReference type="VEuPathDB" id="TriTrypDB:TCDM_05736"/>
<dbReference type="AlphaFoldDB" id="A0A2V2XJZ1"/>
<dbReference type="EMBL" id="PRFC01000003">
    <property type="protein sequence ID" value="PWV21148.1"/>
    <property type="molecule type" value="Genomic_DNA"/>
</dbReference>
<evidence type="ECO:0000256" key="1">
    <source>
        <dbReference type="ARBA" id="ARBA00022441"/>
    </source>
</evidence>
<reference evidence="4 5" key="1">
    <citation type="journal article" date="2018" name="Microb. Genom.">
        <title>Expanding an expanded genome: long-read sequencing of Trypanosoma cruzi.</title>
        <authorList>
            <person name="Berna L."/>
            <person name="Rodriguez M."/>
            <person name="Chiribao M.L."/>
            <person name="Parodi-Talice A."/>
            <person name="Pita S."/>
            <person name="Rijo G."/>
            <person name="Alvarez-Valin F."/>
            <person name="Robello C."/>
        </authorList>
    </citation>
    <scope>NUCLEOTIDE SEQUENCE [LARGE SCALE GENOMIC DNA]</scope>
    <source>
        <strain evidence="4 5">TCC</strain>
    </source>
</reference>
<sequence length="526" mass="57183">MPPKKGKGRDATDDKTPPMALRAQVEYCVSVNAPLRRRMGHLSYVHPKNGLLYVVGGCDLDTLPKAVKTAHSEETLEPMPLAECWDETTRTWGVEGASLREKTPQSEVDELVSSKTDMNRQDDVDAGEDKKERTPSEGEAFAPSEPVFIHRPLRVPDGFSWPTLAATVVQWCSVRKDDYTALSTAVSNVDSECLHEAANEGVDAGNDADGSGKTGEPDASAAREHPVVFFIGGWKRNGRTSHTVGVDMDKGSLLHIRGGMAVSSLPSTCMTGCVAQDCVYVFGGNTAGGAVGCNLSVMRTLDLRSRKWVERTGVEMSTSSPFPRSSHVAGVLLDRYIVIHGGRRLAPVPTGRRPEKGKKVDPKVVQPIEKLVLDFCNDVAVYNLEKKQWVATAINVGPLGPPARYAHAACVLSPNELLFHGGIGVGGKVLSDAWILRLLEKNENNVSISWVKVVANETKKLPFPSRCYHSLAAAAGRRVFITGGTCPSEDVEDVCIMEIDPFEIAISHLDTRRRTVIPRDSRRTPV</sequence>
<proteinExistence type="predicted"/>
<dbReference type="PANTHER" id="PTHR46093">
    <property type="entry name" value="ACYL-COA-BINDING DOMAIN-CONTAINING PROTEIN 5"/>
    <property type="match status" value="1"/>
</dbReference>
<dbReference type="SUPFAM" id="SSF117281">
    <property type="entry name" value="Kelch motif"/>
    <property type="match status" value="1"/>
</dbReference>
<evidence type="ECO:0000256" key="3">
    <source>
        <dbReference type="SAM" id="MobiDB-lite"/>
    </source>
</evidence>
<dbReference type="VEuPathDB" id="TriTrypDB:TcCLB.510359.50"/>
<dbReference type="Gene3D" id="2.120.10.80">
    <property type="entry name" value="Kelch-type beta propeller"/>
    <property type="match status" value="1"/>
</dbReference>
<dbReference type="InterPro" id="IPR015915">
    <property type="entry name" value="Kelch-typ_b-propeller"/>
</dbReference>
<dbReference type="OrthoDB" id="10251809at2759"/>
<dbReference type="SMR" id="A0A2V2XJZ1"/>
<dbReference type="VEuPathDB" id="TriTrypDB:TcCLB.506755.60"/>
<dbReference type="VEuPathDB" id="TriTrypDB:ECC02_007203"/>
<accession>A0A2V2XJZ1</accession>
<dbReference type="VEuPathDB" id="TriTrypDB:TCSYLVIO_006792"/>
<dbReference type="VEuPathDB" id="TriTrypDB:C3747_3g78"/>
<protein>
    <submittedName>
        <fullName evidence="4">Uncharacterized protein</fullName>
    </submittedName>
</protein>
<evidence type="ECO:0000313" key="5">
    <source>
        <dbReference type="Proteomes" id="UP000246078"/>
    </source>
</evidence>
<gene>
    <name evidence="4" type="ORF">C3747_3g78</name>
</gene>